<keyword evidence="3" id="KW-0202">Cytokine</keyword>
<gene>
    <name evidence="8" type="ORF">DNTS_012026</name>
</gene>
<dbReference type="GO" id="GO:0042056">
    <property type="term" value="F:chemoattractant activity"/>
    <property type="evidence" value="ECO:0007669"/>
    <property type="project" value="UniProtKB-ARBA"/>
</dbReference>
<dbReference type="EMBL" id="SRMA01027225">
    <property type="protein sequence ID" value="TRY57752.1"/>
    <property type="molecule type" value="Genomic_DNA"/>
</dbReference>
<dbReference type="Gene3D" id="2.40.50.40">
    <property type="match status" value="1"/>
</dbReference>
<comment type="function">
    <text evidence="5">Ligand for cxcr3.2. Chemotactic for macrophages.</text>
</comment>
<dbReference type="Proteomes" id="UP000316079">
    <property type="component" value="Unassembled WGS sequence"/>
</dbReference>
<name>A0A553MX25_9TELE</name>
<dbReference type="OrthoDB" id="9937393at2759"/>
<dbReference type="SMART" id="SM00199">
    <property type="entry name" value="SCY"/>
    <property type="match status" value="1"/>
</dbReference>
<evidence type="ECO:0000313" key="9">
    <source>
        <dbReference type="Proteomes" id="UP000316079"/>
    </source>
</evidence>
<evidence type="ECO:0000256" key="4">
    <source>
        <dbReference type="ARBA" id="ARBA00022525"/>
    </source>
</evidence>
<dbReference type="Pfam" id="PF00048">
    <property type="entry name" value="IL8"/>
    <property type="match status" value="1"/>
</dbReference>
<organism evidence="8 9">
    <name type="scientific">Danionella cerebrum</name>
    <dbReference type="NCBI Taxonomy" id="2873325"/>
    <lineage>
        <taxon>Eukaryota</taxon>
        <taxon>Metazoa</taxon>
        <taxon>Chordata</taxon>
        <taxon>Craniata</taxon>
        <taxon>Vertebrata</taxon>
        <taxon>Euteleostomi</taxon>
        <taxon>Actinopterygii</taxon>
        <taxon>Neopterygii</taxon>
        <taxon>Teleostei</taxon>
        <taxon>Ostariophysi</taxon>
        <taxon>Cypriniformes</taxon>
        <taxon>Danionidae</taxon>
        <taxon>Danioninae</taxon>
        <taxon>Danionella</taxon>
    </lineage>
</organism>
<feature type="domain" description="Chemokine interleukin-8-like" evidence="7">
    <location>
        <begin position="29"/>
        <end position="90"/>
    </location>
</feature>
<dbReference type="EMBL" id="SRMA01027225">
    <property type="protein sequence ID" value="TRY57751.1"/>
    <property type="molecule type" value="Genomic_DNA"/>
</dbReference>
<accession>A0A553MX25</accession>
<dbReference type="InterPro" id="IPR036048">
    <property type="entry name" value="Interleukin_8-like_sf"/>
</dbReference>
<dbReference type="InterPro" id="IPR033899">
    <property type="entry name" value="CXC_Chemokine_domain"/>
</dbReference>
<sequence length="106" mass="11476">MKTLGASLVVLICSAVLMLTSEGQVQRPQLRCQCIQTHSKPVIPSRKILALKIIPEGPQCRHQQIIATLKKGKICLNPAENWVISLKEKFAGLTGATTAAETTTLV</sequence>
<evidence type="ECO:0000313" key="8">
    <source>
        <dbReference type="EMBL" id="TRY57751.1"/>
    </source>
</evidence>
<dbReference type="AlphaFoldDB" id="A0A553MX25"/>
<comment type="subcellular location">
    <subcellularLocation>
        <location evidence="1">Secreted</location>
    </subcellularLocation>
</comment>
<keyword evidence="4" id="KW-0964">Secreted</keyword>
<dbReference type="FunFam" id="2.40.50.40:FF:000004">
    <property type="entry name" value="C-X-C motif chemokine"/>
    <property type="match status" value="1"/>
</dbReference>
<evidence type="ECO:0000259" key="7">
    <source>
        <dbReference type="SMART" id="SM00199"/>
    </source>
</evidence>
<dbReference type="PANTHER" id="PTHR12015">
    <property type="entry name" value="SMALL INDUCIBLE CYTOKINE A"/>
    <property type="match status" value="1"/>
</dbReference>
<dbReference type="InterPro" id="IPR039809">
    <property type="entry name" value="Chemokine_b/g/d"/>
</dbReference>
<evidence type="ECO:0000256" key="6">
    <source>
        <dbReference type="SAM" id="SignalP"/>
    </source>
</evidence>
<dbReference type="GO" id="GO:0006952">
    <property type="term" value="P:defense response"/>
    <property type="evidence" value="ECO:0007669"/>
    <property type="project" value="InterPro"/>
</dbReference>
<feature type="signal peptide" evidence="6">
    <location>
        <begin position="1"/>
        <end position="23"/>
    </location>
</feature>
<comment type="similarity">
    <text evidence="2">Belongs to the intercrine alpha (chemokine CxC) family.</text>
</comment>
<dbReference type="GO" id="GO:0008009">
    <property type="term" value="F:chemokine activity"/>
    <property type="evidence" value="ECO:0007669"/>
    <property type="project" value="InterPro"/>
</dbReference>
<dbReference type="CDD" id="cd00273">
    <property type="entry name" value="Chemokine_CXC"/>
    <property type="match status" value="1"/>
</dbReference>
<dbReference type="STRING" id="623744.A0A553MX25"/>
<proteinExistence type="inferred from homology"/>
<comment type="caution">
    <text evidence="8">The sequence shown here is derived from an EMBL/GenBank/DDBJ whole genome shotgun (WGS) entry which is preliminary data.</text>
</comment>
<dbReference type="InterPro" id="IPR001811">
    <property type="entry name" value="Chemokine_IL8-like_dom"/>
</dbReference>
<keyword evidence="6" id="KW-0732">Signal</keyword>
<evidence type="ECO:0000256" key="2">
    <source>
        <dbReference type="ARBA" id="ARBA00010665"/>
    </source>
</evidence>
<evidence type="ECO:0000256" key="1">
    <source>
        <dbReference type="ARBA" id="ARBA00004613"/>
    </source>
</evidence>
<dbReference type="GO" id="GO:0006955">
    <property type="term" value="P:immune response"/>
    <property type="evidence" value="ECO:0007669"/>
    <property type="project" value="InterPro"/>
</dbReference>
<dbReference type="GO" id="GO:0005615">
    <property type="term" value="C:extracellular space"/>
    <property type="evidence" value="ECO:0007669"/>
    <property type="project" value="UniProtKB-KW"/>
</dbReference>
<protein>
    <recommendedName>
        <fullName evidence="7">Chemokine interleukin-8-like domain-containing protein</fullName>
    </recommendedName>
</protein>
<evidence type="ECO:0000256" key="3">
    <source>
        <dbReference type="ARBA" id="ARBA00022514"/>
    </source>
</evidence>
<reference evidence="8 9" key="1">
    <citation type="journal article" date="2019" name="Sci. Data">
        <title>Hybrid genome assembly and annotation of Danionella translucida.</title>
        <authorList>
            <person name="Kadobianskyi M."/>
            <person name="Schulze L."/>
            <person name="Schuelke M."/>
            <person name="Judkewitz B."/>
        </authorList>
    </citation>
    <scope>NUCLEOTIDE SEQUENCE [LARGE SCALE GENOMIC DNA]</scope>
    <source>
        <strain evidence="8 9">Bolton</strain>
    </source>
</reference>
<reference evidence="8" key="2">
    <citation type="submission" date="2019-04" db="EMBL/GenBank/DDBJ databases">
        <authorList>
            <person name="Kadobianskyi M."/>
            <person name="Schulze L."/>
            <person name="Schuelke M."/>
            <person name="Judkewitz B."/>
        </authorList>
    </citation>
    <scope>NUCLEOTIDE SEQUENCE</scope>
    <source>
        <strain evidence="8">Bolton</strain>
        <tissue evidence="8">Whole-body</tissue>
    </source>
</reference>
<dbReference type="PANTHER" id="PTHR12015:SF210">
    <property type="entry name" value="C-X-C MOTIF CHEMOKINE 9"/>
    <property type="match status" value="1"/>
</dbReference>
<feature type="chain" id="PRO_5044617371" description="Chemokine interleukin-8-like domain-containing protein" evidence="6">
    <location>
        <begin position="24"/>
        <end position="106"/>
    </location>
</feature>
<keyword evidence="9" id="KW-1185">Reference proteome</keyword>
<dbReference type="SUPFAM" id="SSF54117">
    <property type="entry name" value="Interleukin 8-like chemokines"/>
    <property type="match status" value="1"/>
</dbReference>
<evidence type="ECO:0000256" key="5">
    <source>
        <dbReference type="ARBA" id="ARBA00054901"/>
    </source>
</evidence>